<dbReference type="InterPro" id="IPR004107">
    <property type="entry name" value="Integrase_SAM-like_N"/>
</dbReference>
<name>A0A947GLG7_9CYAN</name>
<reference evidence="3" key="1">
    <citation type="submission" date="2020-11" db="EMBL/GenBank/DDBJ databases">
        <authorList>
            <person name="Konstantinou D."/>
            <person name="Gkelis S."/>
            <person name="Popin R."/>
            <person name="Fewer D."/>
            <person name="Sivonen K."/>
        </authorList>
    </citation>
    <scope>NUCLEOTIDE SEQUENCE</scope>
    <source>
        <strain evidence="3">TAU-MAC 1115</strain>
    </source>
</reference>
<dbReference type="Gene3D" id="1.10.150.130">
    <property type="match status" value="1"/>
</dbReference>
<keyword evidence="4" id="KW-1185">Reference proteome</keyword>
<keyword evidence="1" id="KW-0238">DNA-binding</keyword>
<evidence type="ECO:0000256" key="1">
    <source>
        <dbReference type="ARBA" id="ARBA00023125"/>
    </source>
</evidence>
<dbReference type="AlphaFoldDB" id="A0A947GLG7"/>
<evidence type="ECO:0000313" key="3">
    <source>
        <dbReference type="EMBL" id="MBT9317187.1"/>
    </source>
</evidence>
<sequence length="82" mass="9461">MCKQSNPGTLLEGGCDTIRVKHYSYRTEQSYINWIKRYIQFHDWQYSRKMGWPEVEAFLSHCQAFISGESILGSATPIAPTT</sequence>
<dbReference type="Pfam" id="PF13495">
    <property type="entry name" value="Phage_int_SAM_4"/>
    <property type="match status" value="1"/>
</dbReference>
<dbReference type="Proteomes" id="UP000717364">
    <property type="component" value="Unassembled WGS sequence"/>
</dbReference>
<feature type="domain" description="Integrase SAM-like N-terminal" evidence="2">
    <location>
        <begin position="11"/>
        <end position="63"/>
    </location>
</feature>
<gene>
    <name evidence="3" type="ORF">IXB50_17325</name>
</gene>
<accession>A0A947GLG7</accession>
<reference evidence="3" key="2">
    <citation type="journal article" date="2021" name="Mar. Drugs">
        <title>Genome Reduction and Secondary Metabolism of the Marine Sponge-Associated Cyanobacterium Leptothoe.</title>
        <authorList>
            <person name="Konstantinou D."/>
            <person name="Popin R.V."/>
            <person name="Fewer D.P."/>
            <person name="Sivonen K."/>
            <person name="Gkelis S."/>
        </authorList>
    </citation>
    <scope>NUCLEOTIDE SEQUENCE</scope>
    <source>
        <strain evidence="3">TAU-MAC 1115</strain>
    </source>
</reference>
<dbReference type="GO" id="GO:0015074">
    <property type="term" value="P:DNA integration"/>
    <property type="evidence" value="ECO:0007669"/>
    <property type="project" value="InterPro"/>
</dbReference>
<evidence type="ECO:0000313" key="4">
    <source>
        <dbReference type="Proteomes" id="UP000717364"/>
    </source>
</evidence>
<protein>
    <submittedName>
        <fullName evidence="3">Phage integrase N-terminal SAM-like domain-containing protein</fullName>
    </submittedName>
</protein>
<comment type="caution">
    <text evidence="3">The sequence shown here is derived from an EMBL/GenBank/DDBJ whole genome shotgun (WGS) entry which is preliminary data.</text>
</comment>
<dbReference type="GO" id="GO:0003677">
    <property type="term" value="F:DNA binding"/>
    <property type="evidence" value="ECO:0007669"/>
    <property type="project" value="UniProtKB-KW"/>
</dbReference>
<evidence type="ECO:0000259" key="2">
    <source>
        <dbReference type="Pfam" id="PF13495"/>
    </source>
</evidence>
<dbReference type="EMBL" id="JADOES010000040">
    <property type="protein sequence ID" value="MBT9317187.1"/>
    <property type="molecule type" value="Genomic_DNA"/>
</dbReference>
<proteinExistence type="predicted"/>
<dbReference type="InterPro" id="IPR010998">
    <property type="entry name" value="Integrase_recombinase_N"/>
</dbReference>
<organism evidence="3 4">
    <name type="scientific">Leptothoe spongobia TAU-MAC 1115</name>
    <dbReference type="NCBI Taxonomy" id="1967444"/>
    <lineage>
        <taxon>Bacteria</taxon>
        <taxon>Bacillati</taxon>
        <taxon>Cyanobacteriota</taxon>
        <taxon>Cyanophyceae</taxon>
        <taxon>Nodosilineales</taxon>
        <taxon>Cymatolegaceae</taxon>
        <taxon>Leptothoe</taxon>
        <taxon>Leptothoe spongobia</taxon>
    </lineage>
</organism>